<evidence type="ECO:0000313" key="5">
    <source>
        <dbReference type="EMBL" id="KAF7306830.1"/>
    </source>
</evidence>
<dbReference type="Proteomes" id="UP000636479">
    <property type="component" value="Unassembled WGS sequence"/>
</dbReference>
<sequence>MPMRLRLALHGRAHAKVFHLVAVDGRARRDARPAELLGVYNPHVQPGQKNKTVQWSVDRIRYWLHVGAVPSGAAVRLLELGNILKPGSVYHPREGQKQKSQKQKLQPPQTLADIREKLANQP</sequence>
<evidence type="ECO:0000256" key="2">
    <source>
        <dbReference type="ARBA" id="ARBA00022980"/>
    </source>
</evidence>
<dbReference type="InterPro" id="IPR000307">
    <property type="entry name" value="Ribosomal_bS16"/>
</dbReference>
<dbReference type="Pfam" id="PF00886">
    <property type="entry name" value="Ribosomal_S16"/>
    <property type="match status" value="1"/>
</dbReference>
<dbReference type="EMBL" id="JACAZF010000004">
    <property type="protein sequence ID" value="KAF7306830.1"/>
    <property type="molecule type" value="Genomic_DNA"/>
</dbReference>
<protein>
    <submittedName>
        <fullName evidence="5">Ribosomal protein</fullName>
    </submittedName>
</protein>
<keyword evidence="6" id="KW-1185">Reference proteome</keyword>
<accession>A0A8H6SVA0</accession>
<gene>
    <name evidence="5" type="ORF">MIND_00475000</name>
</gene>
<evidence type="ECO:0000313" key="6">
    <source>
        <dbReference type="Proteomes" id="UP000636479"/>
    </source>
</evidence>
<dbReference type="GeneID" id="59344073"/>
<dbReference type="PANTHER" id="PTHR12919:SF20">
    <property type="entry name" value="SMALL RIBOSOMAL SUBUNIT PROTEIN BS16M"/>
    <property type="match status" value="1"/>
</dbReference>
<dbReference type="HAMAP" id="MF_00385">
    <property type="entry name" value="Ribosomal_bS16"/>
    <property type="match status" value="1"/>
</dbReference>
<dbReference type="PANTHER" id="PTHR12919">
    <property type="entry name" value="30S RIBOSOMAL PROTEIN S16"/>
    <property type="match status" value="1"/>
</dbReference>
<dbReference type="Gene3D" id="3.30.1320.10">
    <property type="match status" value="1"/>
</dbReference>
<name>A0A8H6SVA0_9AGAR</name>
<comment type="similarity">
    <text evidence="1">Belongs to the bacterial ribosomal protein bS16 family.</text>
</comment>
<dbReference type="OrthoDB" id="407221at2759"/>
<evidence type="ECO:0000256" key="3">
    <source>
        <dbReference type="ARBA" id="ARBA00023274"/>
    </source>
</evidence>
<dbReference type="GO" id="GO:0032543">
    <property type="term" value="P:mitochondrial translation"/>
    <property type="evidence" value="ECO:0007669"/>
    <property type="project" value="TreeGrafter"/>
</dbReference>
<evidence type="ECO:0000256" key="4">
    <source>
        <dbReference type="SAM" id="MobiDB-lite"/>
    </source>
</evidence>
<dbReference type="InterPro" id="IPR023803">
    <property type="entry name" value="Ribosomal_bS16_dom_sf"/>
</dbReference>
<dbReference type="RefSeq" id="XP_037221849.1">
    <property type="nucleotide sequence ID" value="XM_037361557.1"/>
</dbReference>
<proteinExistence type="inferred from homology"/>
<dbReference type="NCBIfam" id="TIGR00002">
    <property type="entry name" value="S16"/>
    <property type="match status" value="1"/>
</dbReference>
<dbReference type="GO" id="GO:0003735">
    <property type="term" value="F:structural constituent of ribosome"/>
    <property type="evidence" value="ECO:0007669"/>
    <property type="project" value="InterPro"/>
</dbReference>
<comment type="caution">
    <text evidence="5">The sequence shown here is derived from an EMBL/GenBank/DDBJ whole genome shotgun (WGS) entry which is preliminary data.</text>
</comment>
<dbReference type="GO" id="GO:0005763">
    <property type="term" value="C:mitochondrial small ribosomal subunit"/>
    <property type="evidence" value="ECO:0007669"/>
    <property type="project" value="TreeGrafter"/>
</dbReference>
<organism evidence="5 6">
    <name type="scientific">Mycena indigotica</name>
    <dbReference type="NCBI Taxonomy" id="2126181"/>
    <lineage>
        <taxon>Eukaryota</taxon>
        <taxon>Fungi</taxon>
        <taxon>Dikarya</taxon>
        <taxon>Basidiomycota</taxon>
        <taxon>Agaricomycotina</taxon>
        <taxon>Agaricomycetes</taxon>
        <taxon>Agaricomycetidae</taxon>
        <taxon>Agaricales</taxon>
        <taxon>Marasmiineae</taxon>
        <taxon>Mycenaceae</taxon>
        <taxon>Mycena</taxon>
    </lineage>
</organism>
<keyword evidence="2 5" id="KW-0689">Ribosomal protein</keyword>
<reference evidence="5" key="1">
    <citation type="submission" date="2020-05" db="EMBL/GenBank/DDBJ databases">
        <title>Mycena genomes resolve the evolution of fungal bioluminescence.</title>
        <authorList>
            <person name="Tsai I.J."/>
        </authorList>
    </citation>
    <scope>NUCLEOTIDE SEQUENCE</scope>
    <source>
        <strain evidence="5">171206Taipei</strain>
    </source>
</reference>
<dbReference type="AlphaFoldDB" id="A0A8H6SVA0"/>
<evidence type="ECO:0000256" key="1">
    <source>
        <dbReference type="ARBA" id="ARBA00006668"/>
    </source>
</evidence>
<dbReference type="SUPFAM" id="SSF54565">
    <property type="entry name" value="Ribosomal protein S16"/>
    <property type="match status" value="1"/>
</dbReference>
<keyword evidence="3" id="KW-0687">Ribonucleoprotein</keyword>
<feature type="region of interest" description="Disordered" evidence="4">
    <location>
        <begin position="88"/>
        <end position="110"/>
    </location>
</feature>